<feature type="domain" description="Amidohydrolase-related" evidence="2">
    <location>
        <begin position="2"/>
        <end position="257"/>
    </location>
</feature>
<dbReference type="InterPro" id="IPR032466">
    <property type="entry name" value="Metal_Hydrolase"/>
</dbReference>
<comment type="similarity">
    <text evidence="1">Belongs to the metallo-dependent hydrolases superfamily.</text>
</comment>
<name>A0ABU3MYP1_9SPHN</name>
<dbReference type="Pfam" id="PF04909">
    <property type="entry name" value="Amidohydro_2"/>
    <property type="match status" value="1"/>
</dbReference>
<evidence type="ECO:0000256" key="1">
    <source>
        <dbReference type="ARBA" id="ARBA00038310"/>
    </source>
</evidence>
<dbReference type="InterPro" id="IPR052350">
    <property type="entry name" value="Metallo-dep_Lactonases"/>
</dbReference>
<dbReference type="EMBL" id="JALMLT010000001">
    <property type="protein sequence ID" value="MDT8757425.1"/>
    <property type="molecule type" value="Genomic_DNA"/>
</dbReference>
<gene>
    <name evidence="3" type="ORF">MZO42_01815</name>
</gene>
<dbReference type="PANTHER" id="PTHR43569:SF2">
    <property type="entry name" value="AMIDOHYDROLASE-RELATED DOMAIN-CONTAINING PROTEIN"/>
    <property type="match status" value="1"/>
</dbReference>
<protein>
    <submittedName>
        <fullName evidence="3">Amidohydrolase family protein</fullName>
    </submittedName>
</protein>
<dbReference type="InterPro" id="IPR006680">
    <property type="entry name" value="Amidohydro-rel"/>
</dbReference>
<comment type="caution">
    <text evidence="3">The sequence shown here is derived from an EMBL/GenBank/DDBJ whole genome shotgun (WGS) entry which is preliminary data.</text>
</comment>
<evidence type="ECO:0000313" key="3">
    <source>
        <dbReference type="EMBL" id="MDT8757425.1"/>
    </source>
</evidence>
<organism evidence="3">
    <name type="scientific">Sphingomonas psychrotolerans</name>
    <dbReference type="NCBI Taxonomy" id="1327635"/>
    <lineage>
        <taxon>Bacteria</taxon>
        <taxon>Pseudomonadati</taxon>
        <taxon>Pseudomonadota</taxon>
        <taxon>Alphaproteobacteria</taxon>
        <taxon>Sphingomonadales</taxon>
        <taxon>Sphingomonadaceae</taxon>
        <taxon>Sphingomonas</taxon>
    </lineage>
</organism>
<reference evidence="3" key="1">
    <citation type="submission" date="2022-04" db="EMBL/GenBank/DDBJ databases">
        <title>Tomato heritable bacteria conferring resistance against bacterial wilt.</title>
        <authorList>
            <person name="Yin J."/>
        </authorList>
    </citation>
    <scope>NUCLEOTIDE SEQUENCE</scope>
    <source>
        <strain evidence="3">Cra20</strain>
    </source>
</reference>
<accession>A0ABU3MYP1</accession>
<dbReference type="PANTHER" id="PTHR43569">
    <property type="entry name" value="AMIDOHYDROLASE"/>
    <property type="match status" value="1"/>
</dbReference>
<dbReference type="Gene3D" id="3.20.20.140">
    <property type="entry name" value="Metal-dependent hydrolases"/>
    <property type="match status" value="1"/>
</dbReference>
<dbReference type="SUPFAM" id="SSF51556">
    <property type="entry name" value="Metallo-dependent hydrolases"/>
    <property type="match status" value="1"/>
</dbReference>
<proteinExistence type="inferred from homology"/>
<evidence type="ECO:0000259" key="2">
    <source>
        <dbReference type="Pfam" id="PF04909"/>
    </source>
</evidence>
<sequence length="258" mass="28710">MIDAHVHVWQIGRNGCTWPSADLPAIHRDFDLDEYRKVAGEDVRGVLLVQSQPEAADTEWLLGLVDPLIAGVVGWADVTMPDAAEQVTALAAHPRLCGLRPMVQDLAADWYDHTNDSALAAMAEARLVLEALIRPRHLDSLTRLARRHPDLTIVIDHAAKPRLDGFHAWQRAIESAARCPNVHLKLSGLVTETAPIAKVVDVLWRAFGQHRLIWGSDWPVLTLAASYEDWLKNARALISDQHHAAIFGTNAQRIYRLP</sequence>